<gene>
    <name evidence="9" type="ORF">N7509_002314</name>
</gene>
<keyword evidence="5" id="KW-0134">Cell wall</keyword>
<keyword evidence="7" id="KW-0274">FAD</keyword>
<reference evidence="9" key="1">
    <citation type="submission" date="2022-12" db="EMBL/GenBank/DDBJ databases">
        <authorList>
            <person name="Petersen C."/>
        </authorList>
    </citation>
    <scope>NUCLEOTIDE SEQUENCE</scope>
    <source>
        <strain evidence="9">IBT 29677</strain>
    </source>
</reference>
<dbReference type="EMBL" id="JAPZBU010000004">
    <property type="protein sequence ID" value="KAJ5408431.1"/>
    <property type="molecule type" value="Genomic_DNA"/>
</dbReference>
<reference evidence="9" key="2">
    <citation type="journal article" date="2023" name="IMA Fungus">
        <title>Comparative genomic study of the Penicillium genus elucidates a diverse pangenome and 15 lateral gene transfer events.</title>
        <authorList>
            <person name="Petersen C."/>
            <person name="Sorensen T."/>
            <person name="Nielsen M.R."/>
            <person name="Sondergaard T.E."/>
            <person name="Sorensen J.L."/>
            <person name="Fitzpatrick D.A."/>
            <person name="Frisvad J.C."/>
            <person name="Nielsen K.L."/>
        </authorList>
    </citation>
    <scope>NUCLEOTIDE SEQUENCE</scope>
    <source>
        <strain evidence="9">IBT 29677</strain>
    </source>
</reference>
<dbReference type="Pfam" id="PF05199">
    <property type="entry name" value="GMC_oxred_C"/>
    <property type="match status" value="1"/>
</dbReference>
<evidence type="ECO:0000256" key="3">
    <source>
        <dbReference type="ARBA" id="ARBA00010790"/>
    </source>
</evidence>
<dbReference type="InterPro" id="IPR000172">
    <property type="entry name" value="GMC_OxRdtase_N"/>
</dbReference>
<keyword evidence="10" id="KW-1185">Reference proteome</keyword>
<feature type="active site" description="Proton acceptor" evidence="6">
    <location>
        <position position="548"/>
    </location>
</feature>
<dbReference type="Gene3D" id="3.50.50.60">
    <property type="entry name" value="FAD/NAD(P)-binding domain"/>
    <property type="match status" value="2"/>
</dbReference>
<comment type="similarity">
    <text evidence="3">Belongs to the GMC oxidoreductase family.</text>
</comment>
<dbReference type="GeneID" id="81365931"/>
<comment type="subcellular location">
    <subcellularLocation>
        <location evidence="2">Cytoplasm</location>
    </subcellularLocation>
    <subcellularLocation>
        <location evidence="1">Secreted</location>
        <location evidence="1">Cell wall</location>
    </subcellularLocation>
</comment>
<sequence length="568" mass="62020">MAKESVFSSNEKFQSTTFDYVIVGGGTTGLALAARLSERSSITVAVLEAGEFRKDDENVEGLAGMRKMLNNSDYDWAFKSTPQVITGQAALEQAYSRDSLQPYFARHETLLPDPRSGERPKHFVRDPEIHGHSGPVMVSWSPTPPSITSTVIDAVSEVSVPCEYTDPSAGRHLGFAHNFTTVDRRDGKIKRSYAANAYLEPILDRPNLHILTQAIAFQIVLEENPCTARGVRYMYNGSEYEVKASRGVIMSASTIQSPRLLELSGIGNPEILRAAEHPVTSVTYELTESPHNVTMDSLFTNPELVQAEVARLMQTGEGLLAGTAGSLIYIPYATQVSEDRLEETVSTVARTVSGSTSAHYCEQGERVIRLLRDISAPAIELIAMPCNFNVAKSNDDQSRVIAGPPEGYNDCFSLLVIPVYPMSRGSTHITKASPGQDWRTAAPEIDLSLLSHPSEVDVMAAGLTTADRAFKTSHMAGRVGRRVSPPIEVNLEDVSQARNFVQESVMIINHNIGTCAMRRVVDDQLRVKGVSNLRVVDCSVIPDQISAHTMATVYALAERAAHLISQTV</sequence>
<accession>A0A9W9W8P7</accession>
<keyword evidence="5" id="KW-0964">Secreted</keyword>
<name>A0A9W9W8P7_9EURO</name>
<keyword evidence="4" id="KW-0963">Cytoplasm</keyword>
<dbReference type="GO" id="GO:0050660">
    <property type="term" value="F:flavin adenine dinucleotide binding"/>
    <property type="evidence" value="ECO:0007669"/>
    <property type="project" value="InterPro"/>
</dbReference>
<protein>
    <recommendedName>
        <fullName evidence="8">Glucose-methanol-choline oxidoreductase N-terminal domain-containing protein</fullName>
    </recommendedName>
</protein>
<dbReference type="GO" id="GO:0005737">
    <property type="term" value="C:cytoplasm"/>
    <property type="evidence" value="ECO:0007669"/>
    <property type="project" value="UniProtKB-SubCell"/>
</dbReference>
<feature type="domain" description="Glucose-methanol-choline oxidoreductase N-terminal" evidence="8">
    <location>
        <begin position="253"/>
        <end position="267"/>
    </location>
</feature>
<dbReference type="InterPro" id="IPR007867">
    <property type="entry name" value="GMC_OxRtase_C"/>
</dbReference>
<keyword evidence="7" id="KW-0285">Flavoprotein</keyword>
<evidence type="ECO:0000313" key="10">
    <source>
        <dbReference type="Proteomes" id="UP001147747"/>
    </source>
</evidence>
<evidence type="ECO:0000256" key="5">
    <source>
        <dbReference type="ARBA" id="ARBA00022512"/>
    </source>
</evidence>
<proteinExistence type="inferred from homology"/>
<dbReference type="InterPro" id="IPR036188">
    <property type="entry name" value="FAD/NAD-bd_sf"/>
</dbReference>
<comment type="cofactor">
    <cofactor evidence="7">
        <name>FAD</name>
        <dbReference type="ChEBI" id="CHEBI:57692"/>
    </cofactor>
</comment>
<evidence type="ECO:0000256" key="7">
    <source>
        <dbReference type="PIRSR" id="PIRSR000137-2"/>
    </source>
</evidence>
<feature type="binding site" evidence="7">
    <location>
        <begin position="27"/>
        <end position="28"/>
    </location>
    <ligand>
        <name>FAD</name>
        <dbReference type="ChEBI" id="CHEBI:57692"/>
    </ligand>
</feature>
<dbReference type="RefSeq" id="XP_056492746.1">
    <property type="nucleotide sequence ID" value="XM_056626951.1"/>
</dbReference>
<dbReference type="Gene3D" id="3.30.560.10">
    <property type="entry name" value="Glucose Oxidase, domain 3"/>
    <property type="match status" value="2"/>
</dbReference>
<evidence type="ECO:0000256" key="6">
    <source>
        <dbReference type="PIRSR" id="PIRSR000137-1"/>
    </source>
</evidence>
<dbReference type="SUPFAM" id="SSF54373">
    <property type="entry name" value="FAD-linked reductases, C-terminal domain"/>
    <property type="match status" value="1"/>
</dbReference>
<dbReference type="InterPro" id="IPR012132">
    <property type="entry name" value="GMC_OxRdtase"/>
</dbReference>
<feature type="active site" description="Proton donor" evidence="6">
    <location>
        <position position="510"/>
    </location>
</feature>
<dbReference type="PIRSF" id="PIRSF000137">
    <property type="entry name" value="Alcohol_oxidase"/>
    <property type="match status" value="1"/>
</dbReference>
<evidence type="ECO:0000256" key="4">
    <source>
        <dbReference type="ARBA" id="ARBA00022490"/>
    </source>
</evidence>
<dbReference type="Pfam" id="PF00732">
    <property type="entry name" value="GMC_oxred_N"/>
    <property type="match status" value="1"/>
</dbReference>
<dbReference type="SUPFAM" id="SSF51905">
    <property type="entry name" value="FAD/NAD(P)-binding domain"/>
    <property type="match status" value="1"/>
</dbReference>
<dbReference type="AlphaFoldDB" id="A0A9W9W8P7"/>
<dbReference type="OrthoDB" id="269227at2759"/>
<dbReference type="PANTHER" id="PTHR11552:SF210">
    <property type="entry name" value="GLUCOSE-METHANOL-CHOLINE OXIDOREDUCTASE N-TERMINAL DOMAIN-CONTAINING PROTEIN-RELATED"/>
    <property type="match status" value="1"/>
</dbReference>
<comment type="caution">
    <text evidence="9">The sequence shown here is derived from an EMBL/GenBank/DDBJ whole genome shotgun (WGS) entry which is preliminary data.</text>
</comment>
<dbReference type="GO" id="GO:0016614">
    <property type="term" value="F:oxidoreductase activity, acting on CH-OH group of donors"/>
    <property type="evidence" value="ECO:0007669"/>
    <property type="project" value="InterPro"/>
</dbReference>
<dbReference type="PROSITE" id="PS00624">
    <property type="entry name" value="GMC_OXRED_2"/>
    <property type="match status" value="1"/>
</dbReference>
<evidence type="ECO:0000313" key="9">
    <source>
        <dbReference type="EMBL" id="KAJ5408431.1"/>
    </source>
</evidence>
<dbReference type="PANTHER" id="PTHR11552">
    <property type="entry name" value="GLUCOSE-METHANOL-CHOLINE GMC OXIDOREDUCTASE"/>
    <property type="match status" value="1"/>
</dbReference>
<dbReference type="Proteomes" id="UP001147747">
    <property type="component" value="Unassembled WGS sequence"/>
</dbReference>
<evidence type="ECO:0000259" key="8">
    <source>
        <dbReference type="PROSITE" id="PS00624"/>
    </source>
</evidence>
<evidence type="ECO:0000256" key="2">
    <source>
        <dbReference type="ARBA" id="ARBA00004496"/>
    </source>
</evidence>
<evidence type="ECO:0000256" key="1">
    <source>
        <dbReference type="ARBA" id="ARBA00004191"/>
    </source>
</evidence>
<organism evidence="9 10">
    <name type="scientific">Penicillium cosmopolitanum</name>
    <dbReference type="NCBI Taxonomy" id="1131564"/>
    <lineage>
        <taxon>Eukaryota</taxon>
        <taxon>Fungi</taxon>
        <taxon>Dikarya</taxon>
        <taxon>Ascomycota</taxon>
        <taxon>Pezizomycotina</taxon>
        <taxon>Eurotiomycetes</taxon>
        <taxon>Eurotiomycetidae</taxon>
        <taxon>Eurotiales</taxon>
        <taxon>Aspergillaceae</taxon>
        <taxon>Penicillium</taxon>
    </lineage>
</organism>